<dbReference type="PANTHER" id="PTHR32089:SF112">
    <property type="entry name" value="LYSOZYME-LIKE PROTEIN-RELATED"/>
    <property type="match status" value="1"/>
</dbReference>
<feature type="transmembrane region" description="Helical" evidence="7">
    <location>
        <begin position="198"/>
        <end position="217"/>
    </location>
</feature>
<dbReference type="CDD" id="cd06225">
    <property type="entry name" value="HAMP"/>
    <property type="match status" value="1"/>
</dbReference>
<keyword evidence="7" id="KW-0812">Transmembrane</keyword>
<evidence type="ECO:0000313" key="10">
    <source>
        <dbReference type="EMBL" id="MBP3965301.1"/>
    </source>
</evidence>
<dbReference type="SUPFAM" id="SSF103190">
    <property type="entry name" value="Sensory domain-like"/>
    <property type="match status" value="1"/>
</dbReference>
<evidence type="ECO:0000256" key="6">
    <source>
        <dbReference type="PROSITE-ProRule" id="PRU00284"/>
    </source>
</evidence>
<dbReference type="InterPro" id="IPR003660">
    <property type="entry name" value="HAMP_dom"/>
</dbReference>
<dbReference type="SMART" id="SM00304">
    <property type="entry name" value="HAMP"/>
    <property type="match status" value="1"/>
</dbReference>
<evidence type="ECO:0000256" key="1">
    <source>
        <dbReference type="ARBA" id="ARBA00004236"/>
    </source>
</evidence>
<feature type="domain" description="Methyl-accepting transducer" evidence="8">
    <location>
        <begin position="299"/>
        <end position="535"/>
    </location>
</feature>
<dbReference type="SUPFAM" id="SSF58104">
    <property type="entry name" value="Methyl-accepting chemotaxis protein (MCP) signaling domain"/>
    <property type="match status" value="1"/>
</dbReference>
<dbReference type="Pfam" id="PF00672">
    <property type="entry name" value="HAMP"/>
    <property type="match status" value="1"/>
</dbReference>
<comment type="subcellular location">
    <subcellularLocation>
        <location evidence="1">Cell membrane</location>
    </subcellularLocation>
</comment>
<comment type="similarity">
    <text evidence="5">Belongs to the methyl-accepting chemotaxis (MCP) protein family.</text>
</comment>
<dbReference type="InterPro" id="IPR029151">
    <property type="entry name" value="Sensor-like_sf"/>
</dbReference>
<dbReference type="PROSITE" id="PS50885">
    <property type="entry name" value="HAMP"/>
    <property type="match status" value="1"/>
</dbReference>
<dbReference type="Gene3D" id="6.10.340.10">
    <property type="match status" value="1"/>
</dbReference>
<evidence type="ECO:0000256" key="2">
    <source>
        <dbReference type="ARBA" id="ARBA00022475"/>
    </source>
</evidence>
<dbReference type="InterPro" id="IPR004090">
    <property type="entry name" value="Chemotax_Me-accpt_rcpt"/>
</dbReference>
<protein>
    <submittedName>
        <fullName evidence="10">HAMP domain-containing protein</fullName>
    </submittedName>
</protein>
<gene>
    <name evidence="10" type="ORF">I8J30_21560</name>
</gene>
<proteinExistence type="inferred from homology"/>
<dbReference type="Pfam" id="PF00015">
    <property type="entry name" value="MCPsignal"/>
    <property type="match status" value="1"/>
</dbReference>
<evidence type="ECO:0000259" key="8">
    <source>
        <dbReference type="PROSITE" id="PS50111"/>
    </source>
</evidence>
<dbReference type="Gene3D" id="1.10.287.950">
    <property type="entry name" value="Methyl-accepting chemotaxis protein"/>
    <property type="match status" value="1"/>
</dbReference>
<dbReference type="PANTHER" id="PTHR32089">
    <property type="entry name" value="METHYL-ACCEPTING CHEMOTAXIS PROTEIN MCPB"/>
    <property type="match status" value="1"/>
</dbReference>
<keyword evidence="11" id="KW-1185">Reference proteome</keyword>
<dbReference type="EMBL" id="JAGKSP010000010">
    <property type="protein sequence ID" value="MBP3965301.1"/>
    <property type="molecule type" value="Genomic_DNA"/>
</dbReference>
<keyword evidence="3 7" id="KW-0472">Membrane</keyword>
<reference evidence="10 11" key="1">
    <citation type="submission" date="2021-04" db="EMBL/GenBank/DDBJ databases">
        <title>Paenibacillus sp. DLE-14 whole genome sequence.</title>
        <authorList>
            <person name="Ham Y.J."/>
        </authorList>
    </citation>
    <scope>NUCLEOTIDE SEQUENCE [LARGE SCALE GENOMIC DNA]</scope>
    <source>
        <strain evidence="10 11">DLE-14</strain>
    </source>
</reference>
<feature type="domain" description="HAMP" evidence="9">
    <location>
        <begin position="218"/>
        <end position="276"/>
    </location>
</feature>
<evidence type="ECO:0000313" key="11">
    <source>
        <dbReference type="Proteomes" id="UP000673394"/>
    </source>
</evidence>
<accession>A0ABS5CHE9</accession>
<sequence>MFLSIRSRLAVKLSVLILAALVILSTSLIYLQVQNTRKASEEAIGSFGMHTAEAYAGQFDVKQYETYAQDAKENDLYWQIRDTMNDYRQRIGALYVYTIQINDKGEPIILVDGQPRDDEDASPIGEVTDMPKDAIALVLEGKAAKSGVIRNPDYGTYISAYAPLRNESGTIIGAVGIDTDISVSTTIYKEVLKSSTPLFVIMGIVLLLVFIFITVFLSRALRPLRIVVRGAEAMAGGDFAAAKGHLGTTRVNATDEIGQAFAAMNKMSDRLGVTLGNVVRDMQVTTQDLIHSTDQFGSEAGQLVDLNEQLELSITLLADGAQHQRIGAEESAKSMEDITYAIQRVSEASSQVSSASVDALDSAEQGRKSIHQLRAQVVSISDVARQTNESVLALNAFMHEMEPVLASISSIADQTKLLALNASIEAARAGEHGSGFAIVAGEVRKLAEASLLSANHITSLLEQIAQESAHIGKQMMEGSEEMSRSTELSGYVEMMFDQTVDRFHLVNSQIQEISAAAQEVLAGSEEVAASVEQISQISNTAADNTALIQRMSADQLAATKRIAVTTEQLKLRSSGLEEAIEKFKL</sequence>
<keyword evidence="4 6" id="KW-0807">Transducer</keyword>
<dbReference type="Proteomes" id="UP000673394">
    <property type="component" value="Unassembled WGS sequence"/>
</dbReference>
<dbReference type="PRINTS" id="PR00260">
    <property type="entry name" value="CHEMTRNSDUCR"/>
</dbReference>
<organism evidence="10 11">
    <name type="scientific">Paenibacillus lignilyticus</name>
    <dbReference type="NCBI Taxonomy" id="1172615"/>
    <lineage>
        <taxon>Bacteria</taxon>
        <taxon>Bacillati</taxon>
        <taxon>Bacillota</taxon>
        <taxon>Bacilli</taxon>
        <taxon>Bacillales</taxon>
        <taxon>Paenibacillaceae</taxon>
        <taxon>Paenibacillus</taxon>
    </lineage>
</organism>
<keyword evidence="2" id="KW-1003">Cell membrane</keyword>
<evidence type="ECO:0000256" key="5">
    <source>
        <dbReference type="ARBA" id="ARBA00029447"/>
    </source>
</evidence>
<name>A0ABS5CHE9_9BACL</name>
<dbReference type="PROSITE" id="PS50111">
    <property type="entry name" value="CHEMOTAXIS_TRANSDUC_2"/>
    <property type="match status" value="1"/>
</dbReference>
<evidence type="ECO:0000256" key="4">
    <source>
        <dbReference type="ARBA" id="ARBA00023224"/>
    </source>
</evidence>
<dbReference type="SMART" id="SM00283">
    <property type="entry name" value="MA"/>
    <property type="match status" value="1"/>
</dbReference>
<evidence type="ECO:0000256" key="3">
    <source>
        <dbReference type="ARBA" id="ARBA00023136"/>
    </source>
</evidence>
<keyword evidence="7" id="KW-1133">Transmembrane helix</keyword>
<evidence type="ECO:0000259" key="9">
    <source>
        <dbReference type="PROSITE" id="PS50885"/>
    </source>
</evidence>
<evidence type="ECO:0000256" key="7">
    <source>
        <dbReference type="SAM" id="Phobius"/>
    </source>
</evidence>
<comment type="caution">
    <text evidence="10">The sequence shown here is derived from an EMBL/GenBank/DDBJ whole genome shotgun (WGS) entry which is preliminary data.</text>
</comment>
<dbReference type="InterPro" id="IPR004089">
    <property type="entry name" value="MCPsignal_dom"/>
</dbReference>
<dbReference type="RefSeq" id="WP_210661613.1">
    <property type="nucleotide sequence ID" value="NZ_JAGKSP010000010.1"/>
</dbReference>